<dbReference type="InterPro" id="IPR043502">
    <property type="entry name" value="DNA/RNA_pol_sf"/>
</dbReference>
<name>A0ABY6KJN4_9ARAC</name>
<evidence type="ECO:0000259" key="1">
    <source>
        <dbReference type="PROSITE" id="PS50878"/>
    </source>
</evidence>
<gene>
    <name evidence="2" type="ORF">LAZ67_5004216</name>
</gene>
<accession>A0ABY6KJN4</accession>
<protein>
    <recommendedName>
        <fullName evidence="1">Reverse transcriptase domain-containing protein</fullName>
    </recommendedName>
</protein>
<proteinExistence type="predicted"/>
<dbReference type="InterPro" id="IPR000477">
    <property type="entry name" value="RT_dom"/>
</dbReference>
<dbReference type="PANTHER" id="PTHR45786:SF74">
    <property type="entry name" value="ATP-DEPENDENT DNA HELICASE"/>
    <property type="match status" value="1"/>
</dbReference>
<sequence>MYDNSGLTSVYLPEFGDVHLLMYADDIAIIGESRINLQKKINILKEYLGENYMTLNESKSKVMVFRNGGKPSREDRWYWNGKPLMVTRRYNYLGYPLVSTTKTTQAANFFKGKALAAINASTPILAKSKINSLNSSMKLFDSIVMAVLMYAAPIWATEYKDLLDHIQNTFIRRFLNLPRYTPGYIIRPETGRVSLIITALKLTLKYWLRVLSMDTNRLPRICLTRMRQLSCATGAPIGFIKQLSNLLNNNGSSWLTYCNDPDSLRNAIPGILRTAIEQTIQNDLTRITQSKLYSHYRDIYTTFTIEEYFLSELPFPIIRLIAQFRTLSIFFREHHLILLRREDLKCTFCGSGITTEMLHYLFDCAALSEERRKLNDKTGQLCPSFPALINEISKNRQMCQLEIDEEHWPRIENRKMCRLAIRPGFSPIHYDRRLFQQYVVDAYVKTEGNRLNYIRQNQSLLGWRTFPGCAAVFLFFHPGSSRAMHQNYQDAMAIVRKLGRPDLFVTSTCNPRWTDIVENLLPNPESL</sequence>
<dbReference type="Pfam" id="PF14214">
    <property type="entry name" value="Helitron_like_N"/>
    <property type="match status" value="1"/>
</dbReference>
<evidence type="ECO:0000313" key="3">
    <source>
        <dbReference type="Proteomes" id="UP001235939"/>
    </source>
</evidence>
<dbReference type="SUPFAM" id="SSF56672">
    <property type="entry name" value="DNA/RNA polymerases"/>
    <property type="match status" value="1"/>
</dbReference>
<dbReference type="Pfam" id="PF00078">
    <property type="entry name" value="RVT_1"/>
    <property type="match status" value="1"/>
</dbReference>
<feature type="domain" description="Reverse transcriptase" evidence="1">
    <location>
        <begin position="1"/>
        <end position="84"/>
    </location>
</feature>
<dbReference type="Proteomes" id="UP001235939">
    <property type="component" value="Chromosome 05"/>
</dbReference>
<organism evidence="2 3">
    <name type="scientific">Cordylochernes scorpioides</name>
    <dbReference type="NCBI Taxonomy" id="51811"/>
    <lineage>
        <taxon>Eukaryota</taxon>
        <taxon>Metazoa</taxon>
        <taxon>Ecdysozoa</taxon>
        <taxon>Arthropoda</taxon>
        <taxon>Chelicerata</taxon>
        <taxon>Arachnida</taxon>
        <taxon>Pseudoscorpiones</taxon>
        <taxon>Cheliferoidea</taxon>
        <taxon>Chernetidae</taxon>
        <taxon>Cordylochernes</taxon>
    </lineage>
</organism>
<dbReference type="InterPro" id="IPR025476">
    <property type="entry name" value="Helitron_helicase-like"/>
</dbReference>
<evidence type="ECO:0000313" key="2">
    <source>
        <dbReference type="EMBL" id="UYV68401.1"/>
    </source>
</evidence>
<keyword evidence="3" id="KW-1185">Reference proteome</keyword>
<reference evidence="2 3" key="1">
    <citation type="submission" date="2022-01" db="EMBL/GenBank/DDBJ databases">
        <title>A chromosomal length assembly of Cordylochernes scorpioides.</title>
        <authorList>
            <person name="Zeh D."/>
            <person name="Zeh J."/>
        </authorList>
    </citation>
    <scope>NUCLEOTIDE SEQUENCE [LARGE SCALE GENOMIC DNA]</scope>
    <source>
        <strain evidence="2">IN4F17</strain>
        <tissue evidence="2">Whole Body</tissue>
    </source>
</reference>
<dbReference type="PANTHER" id="PTHR45786">
    <property type="entry name" value="DNA BINDING PROTEIN-LIKE"/>
    <property type="match status" value="1"/>
</dbReference>
<dbReference type="PROSITE" id="PS50878">
    <property type="entry name" value="RT_POL"/>
    <property type="match status" value="1"/>
</dbReference>
<dbReference type="EMBL" id="CP092867">
    <property type="protein sequence ID" value="UYV68401.1"/>
    <property type="molecule type" value="Genomic_DNA"/>
</dbReference>